<gene>
    <name evidence="1" type="ORF">LOAG_06518</name>
</gene>
<dbReference type="EMBL" id="JH712072">
    <property type="protein sequence ID" value="EFO21967.1"/>
    <property type="molecule type" value="Genomic_DNA"/>
</dbReference>
<dbReference type="AlphaFoldDB" id="A0A1S0TY89"/>
<proteinExistence type="predicted"/>
<organism evidence="1">
    <name type="scientific">Loa loa</name>
    <name type="common">Eye worm</name>
    <name type="synonym">Filaria loa</name>
    <dbReference type="NCBI Taxonomy" id="7209"/>
    <lineage>
        <taxon>Eukaryota</taxon>
        <taxon>Metazoa</taxon>
        <taxon>Ecdysozoa</taxon>
        <taxon>Nematoda</taxon>
        <taxon>Chromadorea</taxon>
        <taxon>Rhabditida</taxon>
        <taxon>Spirurina</taxon>
        <taxon>Spiruromorpha</taxon>
        <taxon>Filarioidea</taxon>
        <taxon>Onchocercidae</taxon>
        <taxon>Loa</taxon>
    </lineage>
</organism>
<reference evidence="1" key="1">
    <citation type="submission" date="2012-04" db="EMBL/GenBank/DDBJ databases">
        <title>The Genome Sequence of Loa loa.</title>
        <authorList>
            <consortium name="The Broad Institute Genome Sequencing Platform"/>
            <consortium name="Broad Institute Genome Sequencing Center for Infectious Disease"/>
            <person name="Nutman T.B."/>
            <person name="Fink D.L."/>
            <person name="Russ C."/>
            <person name="Young S."/>
            <person name="Zeng Q."/>
            <person name="Gargeya S."/>
            <person name="Alvarado L."/>
            <person name="Berlin A."/>
            <person name="Chapman S.B."/>
            <person name="Chen Z."/>
            <person name="Freedman E."/>
            <person name="Gellesch M."/>
            <person name="Goldberg J."/>
            <person name="Griggs A."/>
            <person name="Gujja S."/>
            <person name="Heilman E.R."/>
            <person name="Heiman D."/>
            <person name="Howarth C."/>
            <person name="Mehta T."/>
            <person name="Neiman D."/>
            <person name="Pearson M."/>
            <person name="Roberts A."/>
            <person name="Saif S."/>
            <person name="Shea T."/>
            <person name="Shenoy N."/>
            <person name="Sisk P."/>
            <person name="Stolte C."/>
            <person name="Sykes S."/>
            <person name="White J."/>
            <person name="Yandava C."/>
            <person name="Haas B."/>
            <person name="Henn M.R."/>
            <person name="Nusbaum C."/>
            <person name="Birren B."/>
        </authorList>
    </citation>
    <scope>NUCLEOTIDE SEQUENCE [LARGE SCALE GENOMIC DNA]</scope>
</reference>
<name>A0A1S0TY89_LOALO</name>
<dbReference type="GeneID" id="9943933"/>
<dbReference type="CTD" id="9943933"/>
<accession>A0A1S0TY89</accession>
<dbReference type="KEGG" id="loa:LOAG_06518"/>
<evidence type="ECO:0000313" key="1">
    <source>
        <dbReference type="EMBL" id="EFO21967.1"/>
    </source>
</evidence>
<protein>
    <submittedName>
        <fullName evidence="1">Uncharacterized protein</fullName>
    </submittedName>
</protein>
<dbReference type="InParanoid" id="A0A1S0TY89"/>
<dbReference type="RefSeq" id="XP_003142102.1">
    <property type="nucleotide sequence ID" value="XM_003142054.1"/>
</dbReference>
<sequence length="112" mass="13205">MRRMLSLSQRMITGCGQFTTKNFKSSSRLNPIKAVQMSSRLNHLSFCKFHNKINLFLLIFQLMPYAFHWTFHVETIVAFQVSENCFQHQICQRYANPALIIYRLDAPKELCD</sequence>